<dbReference type="AlphaFoldDB" id="A0A6H1U689"/>
<keyword evidence="1" id="KW-0418">Kinase</keyword>
<dbReference type="GO" id="GO:0016301">
    <property type="term" value="F:kinase activity"/>
    <property type="evidence" value="ECO:0007669"/>
    <property type="project" value="UniProtKB-KW"/>
</dbReference>
<evidence type="ECO:0000313" key="1">
    <source>
        <dbReference type="EMBL" id="QIZ73946.1"/>
    </source>
</evidence>
<dbReference type="Proteomes" id="UP000500857">
    <property type="component" value="Chromosome"/>
</dbReference>
<accession>A0A6H1U689</accession>
<gene>
    <name evidence="1" type="ORF">HCG48_25185</name>
</gene>
<evidence type="ECO:0000313" key="2">
    <source>
        <dbReference type="Proteomes" id="UP000500857"/>
    </source>
</evidence>
<organism evidence="1 2">
    <name type="scientific">Oxynema aestuarii AP17</name>
    <dbReference type="NCBI Taxonomy" id="2064643"/>
    <lineage>
        <taxon>Bacteria</taxon>
        <taxon>Bacillati</taxon>
        <taxon>Cyanobacteriota</taxon>
        <taxon>Cyanophyceae</taxon>
        <taxon>Oscillatoriophycideae</taxon>
        <taxon>Oscillatoriales</taxon>
        <taxon>Oscillatoriaceae</taxon>
        <taxon>Oxynema</taxon>
        <taxon>Oxynema aestuarii</taxon>
    </lineage>
</organism>
<name>A0A6H1U689_9CYAN</name>
<dbReference type="KEGG" id="oxy:HCG48_25185"/>
<keyword evidence="1" id="KW-0808">Transferase</keyword>
<reference evidence="1 2" key="1">
    <citation type="submission" date="2020-04" db="EMBL/GenBank/DDBJ databases">
        <authorList>
            <person name="Basu S."/>
            <person name="Maruthanayagam V."/>
            <person name="Chakraborty S."/>
            <person name="Pramanik A."/>
            <person name="Mukherjee J."/>
            <person name="Brink B."/>
        </authorList>
    </citation>
    <scope>NUCLEOTIDE SEQUENCE [LARGE SCALE GENOMIC DNA]</scope>
    <source>
        <strain evidence="1 2">AP17</strain>
    </source>
</reference>
<keyword evidence="2" id="KW-1185">Reference proteome</keyword>
<proteinExistence type="predicted"/>
<sequence length="128" mass="14730">MTIPCQIVVENNPALIYASRNGSPEKVRRVLKPFLEKFCQERETAGEYQDTPECLVAQIVVRFGFEICEDDFSNLKVSIDYNPQVEYLYFVKSDGSVRVFVPEAAYRKNPSLGLQGCRELEDRGWQLE</sequence>
<protein>
    <submittedName>
        <fullName evidence="1">Histidine kinase</fullName>
    </submittedName>
</protein>
<dbReference type="EMBL" id="CP051167">
    <property type="protein sequence ID" value="QIZ73946.1"/>
    <property type="molecule type" value="Genomic_DNA"/>
</dbReference>